<gene>
    <name evidence="2" type="ORF">R3W88_014615</name>
</gene>
<evidence type="ECO:0000313" key="3">
    <source>
        <dbReference type="Proteomes" id="UP001311915"/>
    </source>
</evidence>
<dbReference type="PANTHER" id="PTHR31790:SF96">
    <property type="entry name" value="F-BOX DOMAIN-CONTAINING PROTEIN"/>
    <property type="match status" value="1"/>
</dbReference>
<dbReference type="NCBIfam" id="TIGR01640">
    <property type="entry name" value="F_box_assoc_1"/>
    <property type="match status" value="1"/>
</dbReference>
<evidence type="ECO:0000313" key="2">
    <source>
        <dbReference type="EMBL" id="KAK4716277.1"/>
    </source>
</evidence>
<comment type="caution">
    <text evidence="2">The sequence shown here is derived from an EMBL/GenBank/DDBJ whole genome shotgun (WGS) entry which is preliminary data.</text>
</comment>
<sequence>MCVIVTTIQRKSIIIMLTIVTTIQFTPTFHYPPERLFLVDLCNGFTCFVNGPTHIEKHSVYISNPLLGEYFEVKLPEWEISVSRVTYGFFFSKASEKYKVLRFVVRKLTKVSELEVYTFGVCEKLRNVGEIVNGALHWMVSEKNAIIFSFDIETEKVKSLPAPSGLVNPPCNLKLVELGNYLCLTDYYKALTTNIDIWWMKEYRVSESWTKKSFWLILKLASYNPKMKSFRVVYVYGKVITAITYTPSFYSLKTIMGDDFHLTNMVWALLELKTEYNYYVCRCNRPIQLTTNFHYPLRRVFLVGLCNGLTFFANDPTHIENHSIYISNPLLGDVCHATYGFCFSKAFGKYKVLRLVLREITKLSELEVYTLGVGEKWRNVGKIPCPVWYNFGKVNINGSIHWMDSEKMTSFTPSILRQKSEVPANSTGTGKSNLELEASRWMKEYGISESWTKDIILVDFIPHGMKDGEILIQSGRKLASYNPKIKSFRMIYVYGIHSKLLLAHDYHGGRLSSHKCLSEDSDSLE</sequence>
<feature type="domain" description="F-box associated beta-propeller type 3" evidence="1">
    <location>
        <begin position="306"/>
        <end position="410"/>
    </location>
</feature>
<dbReference type="Proteomes" id="UP001311915">
    <property type="component" value="Unassembled WGS sequence"/>
</dbReference>
<accession>A0AAV9KWJ7</accession>
<dbReference type="InterPro" id="IPR052361">
    <property type="entry name" value="F-box_domain"/>
</dbReference>
<evidence type="ECO:0000259" key="1">
    <source>
        <dbReference type="Pfam" id="PF08268"/>
    </source>
</evidence>
<dbReference type="EMBL" id="JAWPEI010000009">
    <property type="protein sequence ID" value="KAK4716277.1"/>
    <property type="molecule type" value="Genomic_DNA"/>
</dbReference>
<proteinExistence type="predicted"/>
<dbReference type="InterPro" id="IPR013187">
    <property type="entry name" value="F-box-assoc_dom_typ3"/>
</dbReference>
<name>A0AAV9KWJ7_9SOLN</name>
<dbReference type="Pfam" id="PF08268">
    <property type="entry name" value="FBA_3"/>
    <property type="match status" value="2"/>
</dbReference>
<dbReference type="AlphaFoldDB" id="A0AAV9KWJ7"/>
<organism evidence="2 3">
    <name type="scientific">Solanum pinnatisectum</name>
    <name type="common">tansyleaf nightshade</name>
    <dbReference type="NCBI Taxonomy" id="50273"/>
    <lineage>
        <taxon>Eukaryota</taxon>
        <taxon>Viridiplantae</taxon>
        <taxon>Streptophyta</taxon>
        <taxon>Embryophyta</taxon>
        <taxon>Tracheophyta</taxon>
        <taxon>Spermatophyta</taxon>
        <taxon>Magnoliopsida</taxon>
        <taxon>eudicotyledons</taxon>
        <taxon>Gunneridae</taxon>
        <taxon>Pentapetalae</taxon>
        <taxon>asterids</taxon>
        <taxon>lamiids</taxon>
        <taxon>Solanales</taxon>
        <taxon>Solanaceae</taxon>
        <taxon>Solanoideae</taxon>
        <taxon>Solaneae</taxon>
        <taxon>Solanum</taxon>
    </lineage>
</organism>
<keyword evidence="3" id="KW-1185">Reference proteome</keyword>
<feature type="domain" description="F-box associated beta-propeller type 3" evidence="1">
    <location>
        <begin position="35"/>
        <end position="241"/>
    </location>
</feature>
<dbReference type="PANTHER" id="PTHR31790">
    <property type="entry name" value="OS02G0783600 PROTEIN"/>
    <property type="match status" value="1"/>
</dbReference>
<protein>
    <recommendedName>
        <fullName evidence="1">F-box associated beta-propeller type 3 domain-containing protein</fullName>
    </recommendedName>
</protein>
<dbReference type="InterPro" id="IPR017451">
    <property type="entry name" value="F-box-assoc_interact_dom"/>
</dbReference>
<reference evidence="2 3" key="1">
    <citation type="submission" date="2023-10" db="EMBL/GenBank/DDBJ databases">
        <title>Genome-Wide Identification Analysis in wild type Solanum Pinnatisectum Reveals Some Genes Defensing Phytophthora Infestans.</title>
        <authorList>
            <person name="Sun C."/>
        </authorList>
    </citation>
    <scope>NUCLEOTIDE SEQUENCE [LARGE SCALE GENOMIC DNA]</scope>
    <source>
        <strain evidence="2">LQN</strain>
        <tissue evidence="2">Leaf</tissue>
    </source>
</reference>